<gene>
    <name evidence="3" type="primary">LOC106767959</name>
</gene>
<proteinExistence type="predicted"/>
<dbReference type="KEGG" id="vra:106767959"/>
<dbReference type="RefSeq" id="XP_014508411.1">
    <property type="nucleotide sequence ID" value="XM_014652925.2"/>
</dbReference>
<reference evidence="2" key="1">
    <citation type="journal article" date="2014" name="Nat. Commun.">
        <title>Genome sequence of mungbean and insights into evolution within Vigna species.</title>
        <authorList>
            <person name="Kang Y.J."/>
            <person name="Kim S.K."/>
            <person name="Kim M.Y."/>
            <person name="Lestari P."/>
            <person name="Kim K.H."/>
            <person name="Ha B.K."/>
            <person name="Jun T.H."/>
            <person name="Hwang W.J."/>
            <person name="Lee T."/>
            <person name="Lee J."/>
            <person name="Shim S."/>
            <person name="Yoon M.Y."/>
            <person name="Jang Y.E."/>
            <person name="Han K.S."/>
            <person name="Taeprayoon P."/>
            <person name="Yoon N."/>
            <person name="Somta P."/>
            <person name="Tanya P."/>
            <person name="Kim K.S."/>
            <person name="Gwag J.G."/>
            <person name="Moon J.K."/>
            <person name="Lee Y.H."/>
            <person name="Park B.S."/>
            <person name="Bombarely A."/>
            <person name="Doyle J.J."/>
            <person name="Jackson S.A."/>
            <person name="Schafleitner R."/>
            <person name="Srinives P."/>
            <person name="Varshney R.K."/>
            <person name="Lee S.H."/>
        </authorList>
    </citation>
    <scope>NUCLEOTIDE SEQUENCE [LARGE SCALE GENOMIC DNA]</scope>
    <source>
        <strain evidence="2">cv. VC1973A</strain>
    </source>
</reference>
<evidence type="ECO:0000256" key="1">
    <source>
        <dbReference type="SAM" id="SignalP"/>
    </source>
</evidence>
<dbReference type="Proteomes" id="UP000087766">
    <property type="component" value="Chromosome 7"/>
</dbReference>
<keyword evidence="2" id="KW-1185">Reference proteome</keyword>
<dbReference type="PANTHER" id="PTHR33474:SF2">
    <property type="entry name" value="TRANSMEMBRANE PROTEIN"/>
    <property type="match status" value="1"/>
</dbReference>
<name>A0A1S3UQS4_VIGRR</name>
<evidence type="ECO:0000313" key="3">
    <source>
        <dbReference type="RefSeq" id="XP_014508411.1"/>
    </source>
</evidence>
<dbReference type="PANTHER" id="PTHR33474">
    <property type="entry name" value="TRANSMEMBRANE PROTEIN"/>
    <property type="match status" value="1"/>
</dbReference>
<protein>
    <submittedName>
        <fullName evidence="3">Uncharacterized protein LOC106767959 isoform X1</fullName>
    </submittedName>
</protein>
<feature type="signal peptide" evidence="1">
    <location>
        <begin position="1"/>
        <end position="27"/>
    </location>
</feature>
<accession>A0A1S3UQS4</accession>
<feature type="chain" id="PRO_5010321022" evidence="1">
    <location>
        <begin position="28"/>
        <end position="91"/>
    </location>
</feature>
<dbReference type="Gramene" id="Vradi07g17080.1">
    <property type="protein sequence ID" value="Vradi07g17080.1"/>
    <property type="gene ID" value="Vradi07g17080"/>
</dbReference>
<dbReference type="OrthoDB" id="747636at2759"/>
<evidence type="ECO:0000313" key="2">
    <source>
        <dbReference type="Proteomes" id="UP000087766"/>
    </source>
</evidence>
<dbReference type="GeneID" id="106767959"/>
<organism evidence="2 3">
    <name type="scientific">Vigna radiata var. radiata</name>
    <name type="common">Mung bean</name>
    <name type="synonym">Phaseolus aureus</name>
    <dbReference type="NCBI Taxonomy" id="3916"/>
    <lineage>
        <taxon>Eukaryota</taxon>
        <taxon>Viridiplantae</taxon>
        <taxon>Streptophyta</taxon>
        <taxon>Embryophyta</taxon>
        <taxon>Tracheophyta</taxon>
        <taxon>Spermatophyta</taxon>
        <taxon>Magnoliopsida</taxon>
        <taxon>eudicotyledons</taxon>
        <taxon>Gunneridae</taxon>
        <taxon>Pentapetalae</taxon>
        <taxon>rosids</taxon>
        <taxon>fabids</taxon>
        <taxon>Fabales</taxon>
        <taxon>Fabaceae</taxon>
        <taxon>Papilionoideae</taxon>
        <taxon>50 kb inversion clade</taxon>
        <taxon>NPAAA clade</taxon>
        <taxon>indigoferoid/millettioid clade</taxon>
        <taxon>Phaseoleae</taxon>
        <taxon>Vigna</taxon>
    </lineage>
</organism>
<keyword evidence="1" id="KW-0732">Signal</keyword>
<reference evidence="3" key="2">
    <citation type="submission" date="2025-08" db="UniProtKB">
        <authorList>
            <consortium name="RefSeq"/>
        </authorList>
    </citation>
    <scope>IDENTIFICATION</scope>
    <source>
        <tissue evidence="3">Leaf</tissue>
    </source>
</reference>
<dbReference type="AlphaFoldDB" id="A0A1S3UQS4"/>
<sequence length="91" mass="10318">MQYKMAGTFFRLFVILLGLSHLMCLKAVPVTRIENIVQGPQVHLTPENSHKVVITAKNWHLEEPTITERMELELLDYSPSGPNGRHTPKAP</sequence>